<evidence type="ECO:0000313" key="4">
    <source>
        <dbReference type="Proteomes" id="UP001437256"/>
    </source>
</evidence>
<dbReference type="EMBL" id="JBBXMP010000006">
    <property type="protein sequence ID" value="KAL0070520.1"/>
    <property type="molecule type" value="Genomic_DNA"/>
</dbReference>
<evidence type="ECO:0008006" key="5">
    <source>
        <dbReference type="Google" id="ProtNLM"/>
    </source>
</evidence>
<comment type="caution">
    <text evidence="3">The sequence shown here is derived from an EMBL/GenBank/DDBJ whole genome shotgun (WGS) entry which is preliminary data.</text>
</comment>
<keyword evidence="1 2" id="KW-0732">Signal</keyword>
<dbReference type="PANTHER" id="PTHR31836:SF25">
    <property type="entry name" value="RLPA-LIKE PROTEIN DOUBLE-PSI BETA-BARREL DOMAIN-CONTAINING PROTEIN"/>
    <property type="match status" value="1"/>
</dbReference>
<dbReference type="Gene3D" id="2.40.40.10">
    <property type="entry name" value="RlpA-like domain"/>
    <property type="match status" value="1"/>
</dbReference>
<organism evidence="3 4">
    <name type="scientific">Marasmius tenuissimus</name>
    <dbReference type="NCBI Taxonomy" id="585030"/>
    <lineage>
        <taxon>Eukaryota</taxon>
        <taxon>Fungi</taxon>
        <taxon>Dikarya</taxon>
        <taxon>Basidiomycota</taxon>
        <taxon>Agaricomycotina</taxon>
        <taxon>Agaricomycetes</taxon>
        <taxon>Agaricomycetidae</taxon>
        <taxon>Agaricales</taxon>
        <taxon>Marasmiineae</taxon>
        <taxon>Marasmiaceae</taxon>
        <taxon>Marasmius</taxon>
    </lineage>
</organism>
<evidence type="ECO:0000256" key="2">
    <source>
        <dbReference type="SAM" id="SignalP"/>
    </source>
</evidence>
<protein>
    <recommendedName>
        <fullName evidence="5">RlpA-like double-psi beta-barrel-protein domain-containing protein-containing protein</fullName>
    </recommendedName>
</protein>
<accession>A0ABR3AAI0</accession>
<feature type="signal peptide" evidence="2">
    <location>
        <begin position="1"/>
        <end position="19"/>
    </location>
</feature>
<evidence type="ECO:0000256" key="1">
    <source>
        <dbReference type="ARBA" id="ARBA00022729"/>
    </source>
</evidence>
<gene>
    <name evidence="3" type="ORF">AAF712_002353</name>
</gene>
<reference evidence="3 4" key="1">
    <citation type="submission" date="2024-05" db="EMBL/GenBank/DDBJ databases">
        <title>A draft genome resource for the thread blight pathogen Marasmius tenuissimus strain MS-2.</title>
        <authorList>
            <person name="Yulfo-Soto G.E."/>
            <person name="Baruah I.K."/>
            <person name="Amoako-Attah I."/>
            <person name="Bukari Y."/>
            <person name="Meinhardt L.W."/>
            <person name="Bailey B.A."/>
            <person name="Cohen S.P."/>
        </authorList>
    </citation>
    <scope>NUCLEOTIDE SEQUENCE [LARGE SCALE GENOMIC DNA]</scope>
    <source>
        <strain evidence="3 4">MS-2</strain>
    </source>
</reference>
<proteinExistence type="predicted"/>
<feature type="chain" id="PRO_5045949393" description="RlpA-like double-psi beta-barrel-protein domain-containing protein-containing protein" evidence="2">
    <location>
        <begin position="20"/>
        <end position="133"/>
    </location>
</feature>
<keyword evidence="4" id="KW-1185">Reference proteome</keyword>
<dbReference type="SUPFAM" id="SSF50685">
    <property type="entry name" value="Barwin-like endoglucanases"/>
    <property type="match status" value="1"/>
</dbReference>
<dbReference type="InterPro" id="IPR051477">
    <property type="entry name" value="Expansin_CellWall"/>
</dbReference>
<dbReference type="InterPro" id="IPR036908">
    <property type="entry name" value="RlpA-like_sf"/>
</dbReference>
<dbReference type="PANTHER" id="PTHR31836">
    <property type="match status" value="1"/>
</dbReference>
<sequence length="133" mass="14512">MFRFATFFFLVAFLYTVFAAPAAPVDSDAESADVSARSQFWGRATWFNVGLGNCGWTNNDGEWLVALSLGSNYDGGSHCGKQVRVTANGVTRQAFVADSCPSCGWGDLDMSPSFFKQFAGLDKGVFQMSWDFV</sequence>
<dbReference type="CDD" id="cd22191">
    <property type="entry name" value="DPBB_RlpA_EXP_N-like"/>
    <property type="match status" value="1"/>
</dbReference>
<name>A0ABR3AAI0_9AGAR</name>
<dbReference type="Proteomes" id="UP001437256">
    <property type="component" value="Unassembled WGS sequence"/>
</dbReference>
<evidence type="ECO:0000313" key="3">
    <source>
        <dbReference type="EMBL" id="KAL0070520.1"/>
    </source>
</evidence>